<proteinExistence type="predicted"/>
<evidence type="ECO:0000313" key="2">
    <source>
        <dbReference type="Proteomes" id="UP000766486"/>
    </source>
</evidence>
<dbReference type="EMBL" id="CABFNS010000815">
    <property type="protein sequence ID" value="VUC30195.1"/>
    <property type="molecule type" value="Genomic_DNA"/>
</dbReference>
<protein>
    <submittedName>
        <fullName evidence="1">Uncharacterized protein</fullName>
    </submittedName>
</protein>
<evidence type="ECO:0000313" key="1">
    <source>
        <dbReference type="EMBL" id="VUC30195.1"/>
    </source>
</evidence>
<organism evidence="1 2">
    <name type="scientific">Bionectria ochroleuca</name>
    <name type="common">Gliocladium roseum</name>
    <dbReference type="NCBI Taxonomy" id="29856"/>
    <lineage>
        <taxon>Eukaryota</taxon>
        <taxon>Fungi</taxon>
        <taxon>Dikarya</taxon>
        <taxon>Ascomycota</taxon>
        <taxon>Pezizomycotina</taxon>
        <taxon>Sordariomycetes</taxon>
        <taxon>Hypocreomycetidae</taxon>
        <taxon>Hypocreales</taxon>
        <taxon>Bionectriaceae</taxon>
        <taxon>Clonostachys</taxon>
    </lineage>
</organism>
<reference evidence="1 2" key="1">
    <citation type="submission" date="2019-06" db="EMBL/GenBank/DDBJ databases">
        <authorList>
            <person name="Broberg M."/>
        </authorList>
    </citation>
    <scope>NUCLEOTIDE SEQUENCE [LARGE SCALE GENOMIC DNA]</scope>
</reference>
<gene>
    <name evidence="1" type="ORF">CLO192961_LOCUS280817</name>
</gene>
<dbReference type="Proteomes" id="UP000766486">
    <property type="component" value="Unassembled WGS sequence"/>
</dbReference>
<comment type="caution">
    <text evidence="1">The sequence shown here is derived from an EMBL/GenBank/DDBJ whole genome shotgun (WGS) entry which is preliminary data.</text>
</comment>
<sequence>MLPRAVSGKRWYAEKFGEEKVAKKWAVIPGVCAEAISTTSRHLTNTTTGSSYGIRQAILAV</sequence>
<name>A0ABY6UG92_BIOOC</name>
<accession>A0ABY6UG92</accession>
<keyword evidence="2" id="KW-1185">Reference proteome</keyword>